<evidence type="ECO:0000313" key="4">
    <source>
        <dbReference type="Proteomes" id="UP000229897"/>
    </source>
</evidence>
<sequence length="731" mass="80278">MARDDDAAYIALDTLGITLLAEFAQAVVDRRETEQRWLMDLRQYRGLYDPDVEAKFGKNRSRAFVRLTRVKVKTANARVADLLFPTTSDRNWTAEPTAVPSVDRDTKRKLISQIVAKTGVVPAKRELDAAIAKLVKMAADKMTKVMDDQLAEAQYKGTARDVLHSGHLYGTGVLKAPLVERKTRQKFVQVNGNWVMKTESYIVPFVAYVPLWRFYPDMSATKLADCAYVFEQHIMTRGALAELAKRKAFNGAKIRSYILANPKGAQTSRAYDNEIRQIGERQSAKLNHDGNYEVVERWGWIGGELLSQAGVDVPAGRMHETFFSNVWMLPDGDVIKITLQPINGVTYPYHLYYADKDETSIFGDGFASIMRDDQTTVNAATRMVLDNAALSAGPQIEVNMALLSPAEDADDMYPFKIWKRTGQDAGQQAIRVLNVPNGLEELLPIVEMFKKNADDVTAIPRYMQGENATQGAAGTASGMSMLMANASIVMKDLITNYDEGVTRPFISDLYKWNMQFNPDNSCKGDFDIKARGTASLMAKEVRAQQLDNFAATLTPEDAPYIKREELLRQRAEAHDLSSIIKTEDEVEAERNNDAAKAAVAQQQQMQDLQVKVAMLEAEKLTQEVAKLAAEVTRINAIATKTNVDAAYAGMQAAGVATERPEIAPAGDAILKSAGWVDSTPGQPTPPGSAAPGAAQPAIPDPQQLAAQRDPRGGQVGANVGEHAGIETAAIE</sequence>
<reference evidence="3" key="1">
    <citation type="submission" date="2017-10" db="EMBL/GenBank/DDBJ databases">
        <title>Massilia psychrophilum sp. nov., a novel purple-pigmented bacterium isolated from Tianshan glacier, Xinjiang Municipality, China.</title>
        <authorList>
            <person name="Wang H."/>
        </authorList>
    </citation>
    <scope>NUCLEOTIDE SEQUENCE [LARGE SCALE GENOMIC DNA]</scope>
    <source>
        <strain evidence="3">B2</strain>
        <plasmid evidence="3">unnamed</plasmid>
    </source>
</reference>
<feature type="compositionally biased region" description="Low complexity" evidence="2">
    <location>
        <begin position="689"/>
        <end position="707"/>
    </location>
</feature>
<proteinExistence type="predicted"/>
<dbReference type="KEGG" id="mass:CR152_32120"/>
<keyword evidence="3" id="KW-0614">Plasmid</keyword>
<dbReference type="Proteomes" id="UP000229897">
    <property type="component" value="Plasmid unnamed"/>
</dbReference>
<evidence type="ECO:0008006" key="5">
    <source>
        <dbReference type="Google" id="ProtNLM"/>
    </source>
</evidence>
<dbReference type="EMBL" id="CP024609">
    <property type="protein sequence ID" value="ATQ79223.1"/>
    <property type="molecule type" value="Genomic_DNA"/>
</dbReference>
<keyword evidence="4" id="KW-1185">Reference proteome</keyword>
<dbReference type="AlphaFoldDB" id="A0A2D2DW52"/>
<evidence type="ECO:0000256" key="1">
    <source>
        <dbReference type="SAM" id="Coils"/>
    </source>
</evidence>
<name>A0A2D2DW52_9BURK</name>
<evidence type="ECO:0000256" key="2">
    <source>
        <dbReference type="SAM" id="MobiDB-lite"/>
    </source>
</evidence>
<dbReference type="InterPro" id="IPR056909">
    <property type="entry name" value="SU10_portal"/>
</dbReference>
<gene>
    <name evidence="3" type="ORF">CR152_32120</name>
</gene>
<protein>
    <recommendedName>
        <fullName evidence="5">Portal protein</fullName>
    </recommendedName>
</protein>
<geneLocation type="plasmid" evidence="3 4">
    <name>unnamed</name>
</geneLocation>
<feature type="coiled-coil region" evidence="1">
    <location>
        <begin position="585"/>
        <end position="637"/>
    </location>
</feature>
<dbReference type="Pfam" id="PF23899">
    <property type="entry name" value="SU10_portal"/>
    <property type="match status" value="1"/>
</dbReference>
<keyword evidence="1" id="KW-0175">Coiled coil</keyword>
<organism evidence="3 4">
    <name type="scientific">Massilia violaceinigra</name>
    <dbReference type="NCBI Taxonomy" id="2045208"/>
    <lineage>
        <taxon>Bacteria</taxon>
        <taxon>Pseudomonadati</taxon>
        <taxon>Pseudomonadota</taxon>
        <taxon>Betaproteobacteria</taxon>
        <taxon>Burkholderiales</taxon>
        <taxon>Oxalobacteraceae</taxon>
        <taxon>Telluria group</taxon>
        <taxon>Massilia</taxon>
    </lineage>
</organism>
<evidence type="ECO:0000313" key="3">
    <source>
        <dbReference type="EMBL" id="ATQ79223.1"/>
    </source>
</evidence>
<accession>A0A2D2DW52</accession>
<feature type="region of interest" description="Disordered" evidence="2">
    <location>
        <begin position="673"/>
        <end position="731"/>
    </location>
</feature>